<dbReference type="InterPro" id="IPR039420">
    <property type="entry name" value="WalR-like"/>
</dbReference>
<keyword evidence="11" id="KW-1185">Reference proteome</keyword>
<evidence type="ECO:0000259" key="8">
    <source>
        <dbReference type="PROSITE" id="PS50110"/>
    </source>
</evidence>
<dbReference type="SMART" id="SM00862">
    <property type="entry name" value="Trans_reg_C"/>
    <property type="match status" value="1"/>
</dbReference>
<dbReference type="GO" id="GO:0032993">
    <property type="term" value="C:protein-DNA complex"/>
    <property type="evidence" value="ECO:0007669"/>
    <property type="project" value="TreeGrafter"/>
</dbReference>
<evidence type="ECO:0000256" key="3">
    <source>
        <dbReference type="ARBA" id="ARBA00023015"/>
    </source>
</evidence>
<name>A0A1G8JF28_9GAMM</name>
<organism evidence="10 11">
    <name type="scientific">Ferrimonas sediminum</name>
    <dbReference type="NCBI Taxonomy" id="718193"/>
    <lineage>
        <taxon>Bacteria</taxon>
        <taxon>Pseudomonadati</taxon>
        <taxon>Pseudomonadota</taxon>
        <taxon>Gammaproteobacteria</taxon>
        <taxon>Alteromonadales</taxon>
        <taxon>Ferrimonadaceae</taxon>
        <taxon>Ferrimonas</taxon>
    </lineage>
</organism>
<dbReference type="PROSITE" id="PS50110">
    <property type="entry name" value="RESPONSE_REGULATORY"/>
    <property type="match status" value="1"/>
</dbReference>
<dbReference type="Gene3D" id="6.10.250.690">
    <property type="match status" value="1"/>
</dbReference>
<dbReference type="GO" id="GO:0005829">
    <property type="term" value="C:cytosol"/>
    <property type="evidence" value="ECO:0007669"/>
    <property type="project" value="TreeGrafter"/>
</dbReference>
<keyword evidence="1 6" id="KW-0597">Phosphoprotein</keyword>
<evidence type="ECO:0000259" key="9">
    <source>
        <dbReference type="PROSITE" id="PS51755"/>
    </source>
</evidence>
<dbReference type="Gene3D" id="3.40.50.2300">
    <property type="match status" value="1"/>
</dbReference>
<evidence type="ECO:0000313" key="11">
    <source>
        <dbReference type="Proteomes" id="UP000199527"/>
    </source>
</evidence>
<dbReference type="OrthoDB" id="9802426at2"/>
<dbReference type="InterPro" id="IPR011006">
    <property type="entry name" value="CheY-like_superfamily"/>
</dbReference>
<evidence type="ECO:0000256" key="2">
    <source>
        <dbReference type="ARBA" id="ARBA00023012"/>
    </source>
</evidence>
<feature type="modified residue" description="4-aspartylphosphate" evidence="6">
    <location>
        <position position="54"/>
    </location>
</feature>
<dbReference type="InterPro" id="IPR001789">
    <property type="entry name" value="Sig_transdc_resp-reg_receiver"/>
</dbReference>
<keyword evidence="3" id="KW-0805">Transcription regulation</keyword>
<protein>
    <submittedName>
        <fullName evidence="10">DNA-binding response regulator, OmpR family, contains REC and winged-helix (WHTH) domain</fullName>
    </submittedName>
</protein>
<dbReference type="SUPFAM" id="SSF52172">
    <property type="entry name" value="CheY-like"/>
    <property type="match status" value="1"/>
</dbReference>
<evidence type="ECO:0000256" key="5">
    <source>
        <dbReference type="ARBA" id="ARBA00023163"/>
    </source>
</evidence>
<evidence type="ECO:0000313" key="10">
    <source>
        <dbReference type="EMBL" id="SDI29617.1"/>
    </source>
</evidence>
<accession>A0A1G8JF28</accession>
<dbReference type="Pfam" id="PF00072">
    <property type="entry name" value="Response_reg"/>
    <property type="match status" value="1"/>
</dbReference>
<dbReference type="RefSeq" id="WP_090359858.1">
    <property type="nucleotide sequence ID" value="NZ_FNEM01000001.1"/>
</dbReference>
<dbReference type="GO" id="GO:0000156">
    <property type="term" value="F:phosphorelay response regulator activity"/>
    <property type="evidence" value="ECO:0007669"/>
    <property type="project" value="TreeGrafter"/>
</dbReference>
<dbReference type="InterPro" id="IPR001867">
    <property type="entry name" value="OmpR/PhoB-type_DNA-bd"/>
</dbReference>
<dbReference type="GO" id="GO:0000976">
    <property type="term" value="F:transcription cis-regulatory region binding"/>
    <property type="evidence" value="ECO:0007669"/>
    <property type="project" value="TreeGrafter"/>
</dbReference>
<dbReference type="Proteomes" id="UP000199527">
    <property type="component" value="Unassembled WGS sequence"/>
</dbReference>
<keyword evidence="4 7" id="KW-0238">DNA-binding</keyword>
<dbReference type="GO" id="GO:0006355">
    <property type="term" value="P:regulation of DNA-templated transcription"/>
    <property type="evidence" value="ECO:0007669"/>
    <property type="project" value="InterPro"/>
</dbReference>
<dbReference type="Pfam" id="PF00486">
    <property type="entry name" value="Trans_reg_C"/>
    <property type="match status" value="1"/>
</dbReference>
<evidence type="ECO:0000256" key="6">
    <source>
        <dbReference type="PROSITE-ProRule" id="PRU00169"/>
    </source>
</evidence>
<dbReference type="PANTHER" id="PTHR48111">
    <property type="entry name" value="REGULATOR OF RPOS"/>
    <property type="match status" value="1"/>
</dbReference>
<dbReference type="AlphaFoldDB" id="A0A1G8JF28"/>
<keyword evidence="5" id="KW-0804">Transcription</keyword>
<dbReference type="FunFam" id="3.40.50.2300:FF:000001">
    <property type="entry name" value="DNA-binding response regulator PhoB"/>
    <property type="match status" value="1"/>
</dbReference>
<dbReference type="PROSITE" id="PS51755">
    <property type="entry name" value="OMPR_PHOB"/>
    <property type="match status" value="1"/>
</dbReference>
<keyword evidence="2" id="KW-0902">Two-component regulatory system</keyword>
<dbReference type="CDD" id="cd00383">
    <property type="entry name" value="trans_reg_C"/>
    <property type="match status" value="1"/>
</dbReference>
<dbReference type="InterPro" id="IPR036388">
    <property type="entry name" value="WH-like_DNA-bd_sf"/>
</dbReference>
<dbReference type="SMART" id="SM00448">
    <property type="entry name" value="REC"/>
    <property type="match status" value="1"/>
</dbReference>
<evidence type="ECO:0000256" key="1">
    <source>
        <dbReference type="ARBA" id="ARBA00022553"/>
    </source>
</evidence>
<proteinExistence type="predicted"/>
<feature type="DNA-binding region" description="OmpR/PhoB-type" evidence="7">
    <location>
        <begin position="126"/>
        <end position="225"/>
    </location>
</feature>
<gene>
    <name evidence="10" type="ORF">SAMN04488540_10132</name>
</gene>
<evidence type="ECO:0000256" key="4">
    <source>
        <dbReference type="ARBA" id="ARBA00023125"/>
    </source>
</evidence>
<reference evidence="11" key="1">
    <citation type="submission" date="2016-10" db="EMBL/GenBank/DDBJ databases">
        <authorList>
            <person name="Varghese N."/>
            <person name="Submissions S."/>
        </authorList>
    </citation>
    <scope>NUCLEOTIDE SEQUENCE [LARGE SCALE GENOMIC DNA]</scope>
    <source>
        <strain evidence="11">DSM 23317</strain>
    </source>
</reference>
<dbReference type="PANTHER" id="PTHR48111:SF47">
    <property type="entry name" value="TRANSCRIPTIONAL REGULATORY PROTEIN RSTA"/>
    <property type="match status" value="1"/>
</dbReference>
<evidence type="ECO:0000256" key="7">
    <source>
        <dbReference type="PROSITE-ProRule" id="PRU01091"/>
    </source>
</evidence>
<sequence length="226" mass="25761">MTKARILIVEDDAEIARLTAMYLQAEQYQPQIVDNGADALTAIKNVDPDLVVLDLMLPGLSGIEVCQQARTFYQKPIMVMTACDDEFSEISLLKMGADDYLTKPVKPHIMAARIEALLRRWRPVNFDSINCGNIVIHPRQQRVQFDGHHVDLTESEYRMLLLLAEHAGQVVTREACCKALRGIHYDGHDRSVDMRISGLRKKLNDDRAPYKMILTVRNRGYMLVHD</sequence>
<dbReference type="EMBL" id="FNEM01000001">
    <property type="protein sequence ID" value="SDI29617.1"/>
    <property type="molecule type" value="Genomic_DNA"/>
</dbReference>
<feature type="domain" description="OmpR/PhoB-type" evidence="9">
    <location>
        <begin position="126"/>
        <end position="225"/>
    </location>
</feature>
<feature type="domain" description="Response regulatory" evidence="8">
    <location>
        <begin position="5"/>
        <end position="118"/>
    </location>
</feature>
<dbReference type="Gene3D" id="1.10.10.10">
    <property type="entry name" value="Winged helix-like DNA-binding domain superfamily/Winged helix DNA-binding domain"/>
    <property type="match status" value="1"/>
</dbReference>